<protein>
    <submittedName>
        <fullName evidence="1">Uncharacterized protein</fullName>
    </submittedName>
</protein>
<dbReference type="RefSeq" id="WP_313985984.1">
    <property type="nucleotide sequence ID" value="NZ_JASJOS010000015.1"/>
</dbReference>
<name>A0AAE3QY03_9BACT</name>
<dbReference type="EMBL" id="JASJOS010000015">
    <property type="protein sequence ID" value="MDJ1484538.1"/>
    <property type="molecule type" value="Genomic_DNA"/>
</dbReference>
<gene>
    <name evidence="1" type="ORF">QNI16_28830</name>
</gene>
<accession>A0AAE3QY03</accession>
<dbReference type="AlphaFoldDB" id="A0AAE3QY03"/>
<comment type="caution">
    <text evidence="1">The sequence shown here is derived from an EMBL/GenBank/DDBJ whole genome shotgun (WGS) entry which is preliminary data.</text>
</comment>
<reference evidence="1" key="1">
    <citation type="submission" date="2023-05" db="EMBL/GenBank/DDBJ databases">
        <authorList>
            <person name="Zhang X."/>
        </authorList>
    </citation>
    <scope>NUCLEOTIDE SEQUENCE</scope>
    <source>
        <strain evidence="1">YF14B1</strain>
    </source>
</reference>
<sequence>MKKLLPVKYLYKTALVTIGLILNVGLSTYSQNVNRLESPEDRATKLTQKMTEELKLNKSQQAKVSEINQKYALIMQKEIIDTKLSRSAKFSKFKEVDTQKSQELKTVLTPAQMTNYEKLKEEIIQKIQSNG</sequence>
<dbReference type="Proteomes" id="UP001241110">
    <property type="component" value="Unassembled WGS sequence"/>
</dbReference>
<proteinExistence type="predicted"/>
<evidence type="ECO:0000313" key="2">
    <source>
        <dbReference type="Proteomes" id="UP001241110"/>
    </source>
</evidence>
<organism evidence="1 2">
    <name type="scientific">Xanthocytophaga flava</name>
    <dbReference type="NCBI Taxonomy" id="3048013"/>
    <lineage>
        <taxon>Bacteria</taxon>
        <taxon>Pseudomonadati</taxon>
        <taxon>Bacteroidota</taxon>
        <taxon>Cytophagia</taxon>
        <taxon>Cytophagales</taxon>
        <taxon>Rhodocytophagaceae</taxon>
        <taxon>Xanthocytophaga</taxon>
    </lineage>
</organism>
<evidence type="ECO:0000313" key="1">
    <source>
        <dbReference type="EMBL" id="MDJ1484538.1"/>
    </source>
</evidence>